<dbReference type="AlphaFoldDB" id="A0AAW1Y583"/>
<sequence>MQVQRNLGQESVLTMDGSSKTRVTILHSVPGKSGTTIGMRDILKTTPDDHFVREKRPEPFRDHPFGVSLQFMTTSSEVSLQFRDHPFEEAMAYEPIQGMELVVATVSGYPAQSGRT</sequence>
<evidence type="ECO:0000313" key="1">
    <source>
        <dbReference type="EMBL" id="KAK9943063.1"/>
    </source>
</evidence>
<dbReference type="Proteomes" id="UP001457282">
    <property type="component" value="Unassembled WGS sequence"/>
</dbReference>
<gene>
    <name evidence="1" type="ORF">M0R45_008685</name>
</gene>
<reference evidence="1 2" key="1">
    <citation type="journal article" date="2023" name="G3 (Bethesda)">
        <title>A chromosome-length genome assembly and annotation of blackberry (Rubus argutus, cv. 'Hillquist').</title>
        <authorList>
            <person name="Bruna T."/>
            <person name="Aryal R."/>
            <person name="Dudchenko O."/>
            <person name="Sargent D.J."/>
            <person name="Mead D."/>
            <person name="Buti M."/>
            <person name="Cavallini A."/>
            <person name="Hytonen T."/>
            <person name="Andres J."/>
            <person name="Pham M."/>
            <person name="Weisz D."/>
            <person name="Mascagni F."/>
            <person name="Usai G."/>
            <person name="Natali L."/>
            <person name="Bassil N."/>
            <person name="Fernandez G.E."/>
            <person name="Lomsadze A."/>
            <person name="Armour M."/>
            <person name="Olukolu B."/>
            <person name="Poorten T."/>
            <person name="Britton C."/>
            <person name="Davik J."/>
            <person name="Ashrafi H."/>
            <person name="Aiden E.L."/>
            <person name="Borodovsky M."/>
            <person name="Worthington M."/>
        </authorList>
    </citation>
    <scope>NUCLEOTIDE SEQUENCE [LARGE SCALE GENOMIC DNA]</scope>
    <source>
        <strain evidence="1">PI 553951</strain>
    </source>
</reference>
<accession>A0AAW1Y583</accession>
<name>A0AAW1Y583_RUBAR</name>
<protein>
    <submittedName>
        <fullName evidence="1">Uncharacterized protein</fullName>
    </submittedName>
</protein>
<comment type="caution">
    <text evidence="1">The sequence shown here is derived from an EMBL/GenBank/DDBJ whole genome shotgun (WGS) entry which is preliminary data.</text>
</comment>
<evidence type="ECO:0000313" key="2">
    <source>
        <dbReference type="Proteomes" id="UP001457282"/>
    </source>
</evidence>
<dbReference type="EMBL" id="JBEDUW010000002">
    <property type="protein sequence ID" value="KAK9943063.1"/>
    <property type="molecule type" value="Genomic_DNA"/>
</dbReference>
<proteinExistence type="predicted"/>
<organism evidence="1 2">
    <name type="scientific">Rubus argutus</name>
    <name type="common">Southern blackberry</name>
    <dbReference type="NCBI Taxonomy" id="59490"/>
    <lineage>
        <taxon>Eukaryota</taxon>
        <taxon>Viridiplantae</taxon>
        <taxon>Streptophyta</taxon>
        <taxon>Embryophyta</taxon>
        <taxon>Tracheophyta</taxon>
        <taxon>Spermatophyta</taxon>
        <taxon>Magnoliopsida</taxon>
        <taxon>eudicotyledons</taxon>
        <taxon>Gunneridae</taxon>
        <taxon>Pentapetalae</taxon>
        <taxon>rosids</taxon>
        <taxon>fabids</taxon>
        <taxon>Rosales</taxon>
        <taxon>Rosaceae</taxon>
        <taxon>Rosoideae</taxon>
        <taxon>Rosoideae incertae sedis</taxon>
        <taxon>Rubus</taxon>
    </lineage>
</organism>
<keyword evidence="2" id="KW-1185">Reference proteome</keyword>